<dbReference type="Proteomes" id="UP000796880">
    <property type="component" value="Unassembled WGS sequence"/>
</dbReference>
<feature type="active site" description="Charge relay system" evidence="9 10">
    <location>
        <position position="581"/>
    </location>
</feature>
<feature type="domain" description="Peptidase S8/S53" evidence="12">
    <location>
        <begin position="132"/>
        <end position="621"/>
    </location>
</feature>
<accession>A0A8K0HG50</accession>
<keyword evidence="4 10" id="KW-0645">Protease</keyword>
<proteinExistence type="inferred from homology"/>
<evidence type="ECO:0000256" key="11">
    <source>
        <dbReference type="RuleBase" id="RU003355"/>
    </source>
</evidence>
<dbReference type="CDD" id="cd02120">
    <property type="entry name" value="PA_subtilisin_like"/>
    <property type="match status" value="1"/>
</dbReference>
<dbReference type="OrthoDB" id="206201at2759"/>
<dbReference type="Gene3D" id="2.60.40.2310">
    <property type="match status" value="1"/>
</dbReference>
<evidence type="ECO:0000256" key="7">
    <source>
        <dbReference type="ARBA" id="ARBA00022825"/>
    </source>
</evidence>
<dbReference type="Pfam" id="PF17766">
    <property type="entry name" value="fn3_6"/>
    <property type="match status" value="1"/>
</dbReference>
<evidence type="ECO:0000259" key="12">
    <source>
        <dbReference type="Pfam" id="PF00082"/>
    </source>
</evidence>
<evidence type="ECO:0000256" key="1">
    <source>
        <dbReference type="ARBA" id="ARBA00004613"/>
    </source>
</evidence>
<keyword evidence="16" id="KW-1185">Reference proteome</keyword>
<evidence type="ECO:0000256" key="10">
    <source>
        <dbReference type="PROSITE-ProRule" id="PRU01240"/>
    </source>
</evidence>
<dbReference type="PRINTS" id="PR00723">
    <property type="entry name" value="SUBTILISIN"/>
</dbReference>
<evidence type="ECO:0000256" key="3">
    <source>
        <dbReference type="ARBA" id="ARBA00022525"/>
    </source>
</evidence>
<evidence type="ECO:0008006" key="17">
    <source>
        <dbReference type="Google" id="ProtNLM"/>
    </source>
</evidence>
<dbReference type="InterPro" id="IPR023827">
    <property type="entry name" value="Peptidase_S8_Asp-AS"/>
</dbReference>
<dbReference type="Gene3D" id="3.30.70.80">
    <property type="entry name" value="Peptidase S8 propeptide/proteinase inhibitor I9"/>
    <property type="match status" value="1"/>
</dbReference>
<dbReference type="InterPro" id="IPR036852">
    <property type="entry name" value="Peptidase_S8/S53_dom_sf"/>
</dbReference>
<comment type="subcellular location">
    <subcellularLocation>
        <location evidence="1">Secreted</location>
    </subcellularLocation>
</comment>
<dbReference type="InterPro" id="IPR045051">
    <property type="entry name" value="SBT"/>
</dbReference>
<dbReference type="InterPro" id="IPR023828">
    <property type="entry name" value="Peptidase_S8_Ser-AS"/>
</dbReference>
<gene>
    <name evidence="15" type="ORF">FNV43_RR07861</name>
</gene>
<feature type="active site" description="Charge relay system" evidence="9 10">
    <location>
        <position position="216"/>
    </location>
</feature>
<dbReference type="GO" id="GO:0004252">
    <property type="term" value="F:serine-type endopeptidase activity"/>
    <property type="evidence" value="ECO:0007669"/>
    <property type="project" value="UniProtKB-UniRule"/>
</dbReference>
<dbReference type="InterPro" id="IPR041469">
    <property type="entry name" value="Subtilisin-like_FN3"/>
</dbReference>
<dbReference type="PROSITE" id="PS51892">
    <property type="entry name" value="SUBTILASE"/>
    <property type="match status" value="1"/>
</dbReference>
<dbReference type="CDD" id="cd04852">
    <property type="entry name" value="Peptidases_S8_3"/>
    <property type="match status" value="1"/>
</dbReference>
<comment type="similarity">
    <text evidence="2 10 11">Belongs to the peptidase S8 family.</text>
</comment>
<dbReference type="GO" id="GO:0005576">
    <property type="term" value="C:extracellular region"/>
    <property type="evidence" value="ECO:0007669"/>
    <property type="project" value="UniProtKB-SubCell"/>
</dbReference>
<evidence type="ECO:0000256" key="8">
    <source>
        <dbReference type="ARBA" id="ARBA00023180"/>
    </source>
</evidence>
<keyword evidence="5" id="KW-0732">Signal</keyword>
<dbReference type="Pfam" id="PF05922">
    <property type="entry name" value="Inhibitor_I9"/>
    <property type="match status" value="1"/>
</dbReference>
<dbReference type="InterPro" id="IPR015500">
    <property type="entry name" value="Peptidase_S8_subtilisin-rel"/>
</dbReference>
<evidence type="ECO:0000256" key="2">
    <source>
        <dbReference type="ARBA" id="ARBA00011073"/>
    </source>
</evidence>
<dbReference type="InterPro" id="IPR000209">
    <property type="entry name" value="Peptidase_S8/S53_dom"/>
</dbReference>
<organism evidence="15 16">
    <name type="scientific">Rhamnella rubrinervis</name>
    <dbReference type="NCBI Taxonomy" id="2594499"/>
    <lineage>
        <taxon>Eukaryota</taxon>
        <taxon>Viridiplantae</taxon>
        <taxon>Streptophyta</taxon>
        <taxon>Embryophyta</taxon>
        <taxon>Tracheophyta</taxon>
        <taxon>Spermatophyta</taxon>
        <taxon>Magnoliopsida</taxon>
        <taxon>eudicotyledons</taxon>
        <taxon>Gunneridae</taxon>
        <taxon>Pentapetalae</taxon>
        <taxon>rosids</taxon>
        <taxon>fabids</taxon>
        <taxon>Rosales</taxon>
        <taxon>Rhamnaceae</taxon>
        <taxon>rhamnoid group</taxon>
        <taxon>Rhamneae</taxon>
        <taxon>Rhamnella</taxon>
    </lineage>
</organism>
<keyword evidence="7 10" id="KW-0720">Serine protease</keyword>
<evidence type="ECO:0000256" key="6">
    <source>
        <dbReference type="ARBA" id="ARBA00022801"/>
    </source>
</evidence>
<feature type="domain" description="Subtilisin-like protease fibronectin type-III" evidence="14">
    <location>
        <begin position="698"/>
        <end position="792"/>
    </location>
</feature>
<reference evidence="15" key="1">
    <citation type="submission" date="2020-03" db="EMBL/GenBank/DDBJ databases">
        <title>A high-quality chromosome-level genome assembly of a woody plant with both climbing and erect habits, Rhamnella rubrinervis.</title>
        <authorList>
            <person name="Lu Z."/>
            <person name="Yang Y."/>
            <person name="Zhu X."/>
            <person name="Sun Y."/>
        </authorList>
    </citation>
    <scope>NUCLEOTIDE SEQUENCE</scope>
    <source>
        <strain evidence="15">BYM</strain>
        <tissue evidence="15">Leaf</tissue>
    </source>
</reference>
<sequence>MLSACFAEERALYLVMMEGDPVSFLGSSQAHKDGRHADIKAHARRLGQSHDQLLKSSLETGSYSKLYSFKHIVNGFAVHTTPSQAKKLKYAPGVKMVERDRGARLMTTYTPKFLGLREGVWTEEGGDLRNAGEGIVIGFVDTGINPTHPSFAYDPLNPFTSNVSHFSGACETGPQFPLSSCNEKIVSARFFSAGAQAIATLNTSVDFLSPFDAVGHGSHVASIAAGNAEVPVVVNGFFYGRASGMAPSARIAMYKAIYPTVGTLTDVVSAIDQAIVDGVDILSLSIGPDEPPEDSPTFLNIFDIAMLFARRAGVFVVQAAGNQGPGPSSVVSYSPWAVGVAASSTDRSYPGSLLLGNGQKLGGVGLSGPSFGGGLFLHKLVLAKDAVKTNGTFPRTPPYIEECQHPEAFDPDIVQRRIVICTFSAGFFNGTSTLTAIIDTAKTLRFMGFVLVANPTFGNFIAEPVPFDIPGILIPNVASAQVIFQYYEQQTYRDVKGVVSRFTARASIGEGRVACFKHQAPTVSRFSSRGPDYIDGRRNPTDVLKPDILAPGHQVWAAWSPISASDPILTGYHFGLLSGTSMATPHVAGTAALIKQYNPSWTPSMIASAIATTATKHDNNGELIKAEGSAISSLYPSNPFDFGSGLLSPKLALHPGLVFFSGFEDYISFLCSLPDIDPVMIKSATGHQCNHSLSHPANLNVPSITISLLIGSQLVQRTVKNVESKAETYLCSVQPPNGTIVNLTPSWFTIDPQGTQDLYIQFNVTKVMGEFSFGEIVLTGSLNHVVRIPLSVLPASVSKR</sequence>
<feature type="active site" description="Charge relay system" evidence="9 10">
    <location>
        <position position="141"/>
    </location>
</feature>
<dbReference type="InterPro" id="IPR037045">
    <property type="entry name" value="S8pro/Inhibitor_I9_sf"/>
</dbReference>
<evidence type="ECO:0000256" key="4">
    <source>
        <dbReference type="ARBA" id="ARBA00022670"/>
    </source>
</evidence>
<dbReference type="InterPro" id="IPR010259">
    <property type="entry name" value="S8pro/Inhibitor_I9"/>
</dbReference>
<evidence type="ECO:0000259" key="14">
    <source>
        <dbReference type="Pfam" id="PF17766"/>
    </source>
</evidence>
<dbReference type="Pfam" id="PF00082">
    <property type="entry name" value="Peptidase_S8"/>
    <property type="match status" value="1"/>
</dbReference>
<keyword evidence="6 10" id="KW-0378">Hydrolase</keyword>
<keyword evidence="8" id="KW-0325">Glycoprotein</keyword>
<dbReference type="InterPro" id="IPR022398">
    <property type="entry name" value="Peptidase_S8_His-AS"/>
</dbReference>
<dbReference type="Gene3D" id="3.50.30.30">
    <property type="match status" value="1"/>
</dbReference>
<name>A0A8K0HG50_9ROSA</name>
<dbReference type="EMBL" id="VOIH02000003">
    <property type="protein sequence ID" value="KAF3451765.1"/>
    <property type="molecule type" value="Genomic_DNA"/>
</dbReference>
<evidence type="ECO:0000256" key="5">
    <source>
        <dbReference type="ARBA" id="ARBA00022729"/>
    </source>
</evidence>
<dbReference type="InterPro" id="IPR034197">
    <property type="entry name" value="Peptidases_S8_3"/>
</dbReference>
<evidence type="ECO:0000313" key="15">
    <source>
        <dbReference type="EMBL" id="KAF3451765.1"/>
    </source>
</evidence>
<keyword evidence="3" id="KW-0964">Secreted</keyword>
<feature type="domain" description="Inhibitor I9" evidence="13">
    <location>
        <begin position="42"/>
        <end position="105"/>
    </location>
</feature>
<protein>
    <recommendedName>
        <fullName evidence="17">Subtilisin-like protease SBT2.4</fullName>
    </recommendedName>
</protein>
<dbReference type="Gene3D" id="3.40.50.200">
    <property type="entry name" value="Peptidase S8/S53 domain"/>
    <property type="match status" value="1"/>
</dbReference>
<dbReference type="AlphaFoldDB" id="A0A8K0HG50"/>
<evidence type="ECO:0000313" key="16">
    <source>
        <dbReference type="Proteomes" id="UP000796880"/>
    </source>
</evidence>
<comment type="caution">
    <text evidence="15">The sequence shown here is derived from an EMBL/GenBank/DDBJ whole genome shotgun (WGS) entry which is preliminary data.</text>
</comment>
<evidence type="ECO:0000259" key="13">
    <source>
        <dbReference type="Pfam" id="PF05922"/>
    </source>
</evidence>
<dbReference type="SUPFAM" id="SSF52743">
    <property type="entry name" value="Subtilisin-like"/>
    <property type="match status" value="1"/>
</dbReference>
<dbReference type="PROSITE" id="PS00136">
    <property type="entry name" value="SUBTILASE_ASP"/>
    <property type="match status" value="1"/>
</dbReference>
<dbReference type="PROSITE" id="PS00137">
    <property type="entry name" value="SUBTILASE_HIS"/>
    <property type="match status" value="1"/>
</dbReference>
<dbReference type="GO" id="GO:0006508">
    <property type="term" value="P:proteolysis"/>
    <property type="evidence" value="ECO:0007669"/>
    <property type="project" value="UniProtKB-KW"/>
</dbReference>
<evidence type="ECO:0000256" key="9">
    <source>
        <dbReference type="PIRSR" id="PIRSR615500-1"/>
    </source>
</evidence>
<dbReference type="PANTHER" id="PTHR10795">
    <property type="entry name" value="PROPROTEIN CONVERTASE SUBTILISIN/KEXIN"/>
    <property type="match status" value="1"/>
</dbReference>
<dbReference type="PROSITE" id="PS00138">
    <property type="entry name" value="SUBTILASE_SER"/>
    <property type="match status" value="1"/>
</dbReference>